<comment type="caution">
    <text evidence="2">The sequence shown here is derived from an EMBL/GenBank/DDBJ whole genome shotgun (WGS) entry which is preliminary data.</text>
</comment>
<keyword evidence="3" id="KW-1185">Reference proteome</keyword>
<proteinExistence type="inferred from homology"/>
<dbReference type="SUPFAM" id="SSF53271">
    <property type="entry name" value="PRTase-like"/>
    <property type="match status" value="1"/>
</dbReference>
<evidence type="ECO:0000313" key="3">
    <source>
        <dbReference type="Proteomes" id="UP001501510"/>
    </source>
</evidence>
<protein>
    <submittedName>
        <fullName evidence="2">ComF family protein</fullName>
    </submittedName>
</protein>
<accession>A0ABN1JPZ4</accession>
<dbReference type="PANTHER" id="PTHR47505">
    <property type="entry name" value="DNA UTILIZATION PROTEIN YHGH"/>
    <property type="match status" value="1"/>
</dbReference>
<dbReference type="InterPro" id="IPR051910">
    <property type="entry name" value="ComF/GntX_DNA_util-trans"/>
</dbReference>
<dbReference type="CDD" id="cd06223">
    <property type="entry name" value="PRTases_typeI"/>
    <property type="match status" value="1"/>
</dbReference>
<dbReference type="InterPro" id="IPR029057">
    <property type="entry name" value="PRTase-like"/>
</dbReference>
<evidence type="ECO:0000313" key="2">
    <source>
        <dbReference type="EMBL" id="GAA0744380.1"/>
    </source>
</evidence>
<dbReference type="RefSeq" id="WP_343762654.1">
    <property type="nucleotide sequence ID" value="NZ_BAAACG010000013.1"/>
</dbReference>
<dbReference type="Gene3D" id="3.40.50.2020">
    <property type="match status" value="1"/>
</dbReference>
<gene>
    <name evidence="2" type="ORF">GCM10008906_29190</name>
</gene>
<dbReference type="Proteomes" id="UP001501510">
    <property type="component" value="Unassembled WGS sequence"/>
</dbReference>
<reference evidence="2 3" key="1">
    <citation type="journal article" date="2019" name="Int. J. Syst. Evol. Microbiol.">
        <title>The Global Catalogue of Microorganisms (GCM) 10K type strain sequencing project: providing services to taxonomists for standard genome sequencing and annotation.</title>
        <authorList>
            <consortium name="The Broad Institute Genomics Platform"/>
            <consortium name="The Broad Institute Genome Sequencing Center for Infectious Disease"/>
            <person name="Wu L."/>
            <person name="Ma J."/>
        </authorList>
    </citation>
    <scope>NUCLEOTIDE SEQUENCE [LARGE SCALE GENOMIC DNA]</scope>
    <source>
        <strain evidence="2 3">JCM 1407</strain>
    </source>
</reference>
<evidence type="ECO:0000256" key="1">
    <source>
        <dbReference type="ARBA" id="ARBA00008007"/>
    </source>
</evidence>
<dbReference type="EMBL" id="BAAACG010000013">
    <property type="protein sequence ID" value="GAA0744380.1"/>
    <property type="molecule type" value="Genomic_DNA"/>
</dbReference>
<organism evidence="2 3">
    <name type="scientific">Clostridium oceanicum</name>
    <dbReference type="NCBI Taxonomy" id="1543"/>
    <lineage>
        <taxon>Bacteria</taxon>
        <taxon>Bacillati</taxon>
        <taxon>Bacillota</taxon>
        <taxon>Clostridia</taxon>
        <taxon>Eubacteriales</taxon>
        <taxon>Clostridiaceae</taxon>
        <taxon>Clostridium</taxon>
    </lineage>
</organism>
<comment type="similarity">
    <text evidence="1">Belongs to the ComF/GntX family.</text>
</comment>
<dbReference type="PANTHER" id="PTHR47505:SF1">
    <property type="entry name" value="DNA UTILIZATION PROTEIN YHGH"/>
    <property type="match status" value="1"/>
</dbReference>
<sequence length="225" mass="26366">MENRFIEFIKYIGDCVLEVIYPHTNNCIICDSYVENKFLCRNCENKIKYCYDPYIIDKNGLKVKIYSVAYYSGIILELIIRLKYKSDFKSGEVLGFLMYKKILKENLNIDYITYVPSTNKSLKKRGYNQSKYLAKIIGDYTKIPIINLLTKNDNAKDQIGLNKEERWKNVKNSFNLKFKENIENKNILLVDDVLTTGATTFYCFKELKKLKINNVFVLTAAKSRV</sequence>
<name>A0ABN1JPZ4_9CLOT</name>
<dbReference type="InterPro" id="IPR000836">
    <property type="entry name" value="PRTase_dom"/>
</dbReference>